<dbReference type="Gene3D" id="3.30.110.170">
    <property type="entry name" value="Protein of unknown function (DUF541), domain 1"/>
    <property type="match status" value="1"/>
</dbReference>
<sequence length="249" mass="28713">MKTLVLSLFLSVWAAWPAAAQPFSPTDGIPPVRYIEVTGSSELEIDPDEIILSIRIREYWEEEFDHRSKPEDYRTKVPLERIETQVTQALIAAGVRQEDISVQDVGESWRERGRDFLMGKQYQVRVYDFATVNRILREGNLRGIESFQIAELKNKDIARYREEGKILALQAAREKAQYLLEAVGKRLGDILFIVEPDENSAFQPVQYLESNLTMLSSAEGEGGLQDENTVKIKLHYRMRVRFQIADYLQ</sequence>
<dbReference type="Pfam" id="PF04402">
    <property type="entry name" value="SIMPL"/>
    <property type="match status" value="1"/>
</dbReference>
<dbReference type="InterPro" id="IPR052022">
    <property type="entry name" value="26kDa_periplasmic_antigen"/>
</dbReference>
<keyword evidence="1" id="KW-0732">Signal</keyword>
<dbReference type="PANTHER" id="PTHR34387:SF1">
    <property type="entry name" value="PERIPLASMIC IMMUNOGENIC PROTEIN"/>
    <property type="match status" value="1"/>
</dbReference>
<dbReference type="Proteomes" id="UP000824161">
    <property type="component" value="Unassembled WGS sequence"/>
</dbReference>
<dbReference type="GO" id="GO:0006974">
    <property type="term" value="P:DNA damage response"/>
    <property type="evidence" value="ECO:0007669"/>
    <property type="project" value="TreeGrafter"/>
</dbReference>
<dbReference type="PANTHER" id="PTHR34387">
    <property type="entry name" value="SLR1258 PROTEIN"/>
    <property type="match status" value="1"/>
</dbReference>
<organism evidence="2 3">
    <name type="scientific">Candidatus Merdimorpha stercoravium</name>
    <dbReference type="NCBI Taxonomy" id="2840863"/>
    <lineage>
        <taxon>Bacteria</taxon>
        <taxon>Pseudomonadati</taxon>
        <taxon>Bacteroidota</taxon>
        <taxon>Flavobacteriia</taxon>
        <taxon>Flavobacteriales</taxon>
        <taxon>Candidatus Merdimorpha</taxon>
    </lineage>
</organism>
<dbReference type="Gene3D" id="3.30.70.2970">
    <property type="entry name" value="Protein of unknown function (DUF541), domain 2"/>
    <property type="match status" value="1"/>
</dbReference>
<comment type="caution">
    <text evidence="2">The sequence shown here is derived from an EMBL/GenBank/DDBJ whole genome shotgun (WGS) entry which is preliminary data.</text>
</comment>
<dbReference type="EMBL" id="DVLY01000022">
    <property type="protein sequence ID" value="HIT97397.1"/>
    <property type="molecule type" value="Genomic_DNA"/>
</dbReference>
<dbReference type="AlphaFoldDB" id="A0A9D1KSY5"/>
<proteinExistence type="predicted"/>
<evidence type="ECO:0000313" key="3">
    <source>
        <dbReference type="Proteomes" id="UP000824161"/>
    </source>
</evidence>
<feature type="signal peptide" evidence="1">
    <location>
        <begin position="1"/>
        <end position="20"/>
    </location>
</feature>
<protein>
    <submittedName>
        <fullName evidence="2">SIMPL domain-containing protein</fullName>
    </submittedName>
</protein>
<accession>A0A9D1KSY5</accession>
<reference evidence="2" key="2">
    <citation type="journal article" date="2021" name="PeerJ">
        <title>Extensive microbial diversity within the chicken gut microbiome revealed by metagenomics and culture.</title>
        <authorList>
            <person name="Gilroy R."/>
            <person name="Ravi A."/>
            <person name="Getino M."/>
            <person name="Pursley I."/>
            <person name="Horton D.L."/>
            <person name="Alikhan N.F."/>
            <person name="Baker D."/>
            <person name="Gharbi K."/>
            <person name="Hall N."/>
            <person name="Watson M."/>
            <person name="Adriaenssens E.M."/>
            <person name="Foster-Nyarko E."/>
            <person name="Jarju S."/>
            <person name="Secka A."/>
            <person name="Antonio M."/>
            <person name="Oren A."/>
            <person name="Chaudhuri R.R."/>
            <person name="La Ragione R."/>
            <person name="Hildebrand F."/>
            <person name="Pallen M.J."/>
        </authorList>
    </citation>
    <scope>NUCLEOTIDE SEQUENCE</scope>
    <source>
        <strain evidence="2">1383</strain>
    </source>
</reference>
<name>A0A9D1KSY5_9FLAO</name>
<evidence type="ECO:0000256" key="1">
    <source>
        <dbReference type="SAM" id="SignalP"/>
    </source>
</evidence>
<dbReference type="InterPro" id="IPR007497">
    <property type="entry name" value="SIMPL/DUF541"/>
</dbReference>
<feature type="chain" id="PRO_5038745412" evidence="1">
    <location>
        <begin position="21"/>
        <end position="249"/>
    </location>
</feature>
<reference evidence="2" key="1">
    <citation type="submission" date="2020-10" db="EMBL/GenBank/DDBJ databases">
        <authorList>
            <person name="Gilroy R."/>
        </authorList>
    </citation>
    <scope>NUCLEOTIDE SEQUENCE</scope>
    <source>
        <strain evidence="2">1383</strain>
    </source>
</reference>
<evidence type="ECO:0000313" key="2">
    <source>
        <dbReference type="EMBL" id="HIT97397.1"/>
    </source>
</evidence>
<gene>
    <name evidence="2" type="ORF">IAC44_01010</name>
</gene>